<organism evidence="1 2">
    <name type="scientific">Streptomyces paromomycinus</name>
    <name type="common">Streptomyces rimosus subsp. paromomycinus</name>
    <dbReference type="NCBI Taxonomy" id="92743"/>
    <lineage>
        <taxon>Bacteria</taxon>
        <taxon>Bacillati</taxon>
        <taxon>Actinomycetota</taxon>
        <taxon>Actinomycetes</taxon>
        <taxon>Kitasatosporales</taxon>
        <taxon>Streptomycetaceae</taxon>
        <taxon>Streptomyces</taxon>
    </lineage>
</organism>
<dbReference type="EMBL" id="BHZD01000001">
    <property type="protein sequence ID" value="GCD43490.1"/>
    <property type="molecule type" value="Genomic_DNA"/>
</dbReference>
<reference evidence="1 2" key="1">
    <citation type="submission" date="2018-11" db="EMBL/GenBank/DDBJ databases">
        <title>Whole genome sequence of Streptomyces paromomycinus NBRC 15454(T).</title>
        <authorList>
            <person name="Komaki H."/>
            <person name="Tamura T."/>
        </authorList>
    </citation>
    <scope>NUCLEOTIDE SEQUENCE [LARGE SCALE GENOMIC DNA]</scope>
    <source>
        <strain evidence="1 2">NBRC 15454</strain>
    </source>
</reference>
<comment type="caution">
    <text evidence="1">The sequence shown here is derived from an EMBL/GenBank/DDBJ whole genome shotgun (WGS) entry which is preliminary data.</text>
</comment>
<proteinExistence type="predicted"/>
<evidence type="ECO:0000313" key="1">
    <source>
        <dbReference type="EMBL" id="GCD43490.1"/>
    </source>
</evidence>
<dbReference type="Proteomes" id="UP000286746">
    <property type="component" value="Unassembled WGS sequence"/>
</dbReference>
<accession>A0A401W2C4</accession>
<dbReference type="AlphaFoldDB" id="A0A401W2C4"/>
<keyword evidence="2" id="KW-1185">Reference proteome</keyword>
<dbReference type="RefSeq" id="WP_125054605.1">
    <property type="nucleotide sequence ID" value="NZ_BHZD01000001.1"/>
</dbReference>
<evidence type="ECO:0000313" key="2">
    <source>
        <dbReference type="Proteomes" id="UP000286746"/>
    </source>
</evidence>
<sequence>MLRVHFTPQDLRRTRIAEGADPLWETVLSLHRLRESRTEPALAAWRQHAARHGPGPLRMLLPLVPPRGYFPDFLTPAAGSAGVEPGLEAVMTTPRRRLRGDIGLLAGQTYRPGHGQHAAPPSWMRSLADGEPAALRALARSLRTYHHTALGPGWPLIGQRVEADRTLRLHALRQDGAEAMLRTFGPEMRWRRPVLEVTYPRDGDLRLEGRGLLLVPSYFCTRPVTFVDTELPPTLVYPAAPPVREAESGRGARPETGHAEGLRLRTYGSGALRGFQTRFGSLTGTRFQGLPLGVRSDA</sequence>
<gene>
    <name evidence="1" type="ORF">GKJPGBOP_03171</name>
</gene>
<name>A0A401W2C4_STREY</name>
<protein>
    <submittedName>
        <fullName evidence="1">Transcriptional regulator</fullName>
    </submittedName>
</protein>